<proteinExistence type="predicted"/>
<sequence>VIWRQTDTVQWKNTDTVIWFDGYLTPGLANIDSIEGKQPFIEFSSTQPEISFSSKYPMIIINRKE</sequence>
<gene>
    <name evidence="1" type="ORF">S01H1_35566</name>
</gene>
<protein>
    <submittedName>
        <fullName evidence="1">Uncharacterized protein</fullName>
    </submittedName>
</protein>
<reference evidence="1" key="1">
    <citation type="journal article" date="2014" name="Front. Microbiol.">
        <title>High frequency of phylogenetically diverse reductive dehalogenase-homologous genes in deep subseafloor sedimentary metagenomes.</title>
        <authorList>
            <person name="Kawai M."/>
            <person name="Futagami T."/>
            <person name="Toyoda A."/>
            <person name="Takaki Y."/>
            <person name="Nishi S."/>
            <person name="Hori S."/>
            <person name="Arai W."/>
            <person name="Tsubouchi T."/>
            <person name="Morono Y."/>
            <person name="Uchiyama I."/>
            <person name="Ito T."/>
            <person name="Fujiyama A."/>
            <person name="Inagaki F."/>
            <person name="Takami H."/>
        </authorList>
    </citation>
    <scope>NUCLEOTIDE SEQUENCE</scope>
    <source>
        <strain evidence="1">Expedition CK06-06</strain>
    </source>
</reference>
<organism evidence="1">
    <name type="scientific">marine sediment metagenome</name>
    <dbReference type="NCBI Taxonomy" id="412755"/>
    <lineage>
        <taxon>unclassified sequences</taxon>
        <taxon>metagenomes</taxon>
        <taxon>ecological metagenomes</taxon>
    </lineage>
</organism>
<evidence type="ECO:0000313" key="1">
    <source>
        <dbReference type="EMBL" id="GAG12462.1"/>
    </source>
</evidence>
<comment type="caution">
    <text evidence="1">The sequence shown here is derived from an EMBL/GenBank/DDBJ whole genome shotgun (WGS) entry which is preliminary data.</text>
</comment>
<name>X0VMU4_9ZZZZ</name>
<dbReference type="AlphaFoldDB" id="X0VMU4"/>
<dbReference type="EMBL" id="BARS01022228">
    <property type="protein sequence ID" value="GAG12462.1"/>
    <property type="molecule type" value="Genomic_DNA"/>
</dbReference>
<accession>X0VMU4</accession>
<feature type="non-terminal residue" evidence="1">
    <location>
        <position position="1"/>
    </location>
</feature>